<evidence type="ECO:0000256" key="1">
    <source>
        <dbReference type="ARBA" id="ARBA00010928"/>
    </source>
</evidence>
<gene>
    <name evidence="8" type="ORF">CcaverHIS019_0109210</name>
</gene>
<evidence type="ECO:0000313" key="8">
    <source>
        <dbReference type="EMBL" id="BEI88203.1"/>
    </source>
</evidence>
<name>A0AA48II27_9TREE</name>
<dbReference type="Gene3D" id="3.30.360.10">
    <property type="entry name" value="Dihydrodipicolinate Reductase, domain 2"/>
    <property type="match status" value="1"/>
</dbReference>
<dbReference type="GO" id="GO:0000166">
    <property type="term" value="F:nucleotide binding"/>
    <property type="evidence" value="ECO:0007669"/>
    <property type="project" value="InterPro"/>
</dbReference>
<organism evidence="8 9">
    <name type="scientific">Cutaneotrichosporon cavernicola</name>
    <dbReference type="NCBI Taxonomy" id="279322"/>
    <lineage>
        <taxon>Eukaryota</taxon>
        <taxon>Fungi</taxon>
        <taxon>Dikarya</taxon>
        <taxon>Basidiomycota</taxon>
        <taxon>Agaricomycotina</taxon>
        <taxon>Tremellomycetes</taxon>
        <taxon>Trichosporonales</taxon>
        <taxon>Trichosporonaceae</taxon>
        <taxon>Cutaneotrichosporon</taxon>
    </lineage>
</organism>
<dbReference type="SUPFAM" id="SSF55347">
    <property type="entry name" value="Glyceraldehyde-3-phosphate dehydrogenase-like, C-terminal domain"/>
    <property type="match status" value="1"/>
</dbReference>
<keyword evidence="2" id="KW-0560">Oxidoreductase</keyword>
<dbReference type="InterPro" id="IPR050984">
    <property type="entry name" value="Gfo/Idh/MocA_domain"/>
</dbReference>
<dbReference type="Pfam" id="PF01408">
    <property type="entry name" value="GFO_IDH_MocA"/>
    <property type="match status" value="1"/>
</dbReference>
<evidence type="ECO:0000256" key="3">
    <source>
        <dbReference type="ARBA" id="ARBA00038984"/>
    </source>
</evidence>
<evidence type="ECO:0000256" key="2">
    <source>
        <dbReference type="ARBA" id="ARBA00023002"/>
    </source>
</evidence>
<evidence type="ECO:0000259" key="6">
    <source>
        <dbReference type="Pfam" id="PF01408"/>
    </source>
</evidence>
<dbReference type="GO" id="GO:0047837">
    <property type="term" value="F:D-xylose 1-dehydrogenase (NADP+) activity"/>
    <property type="evidence" value="ECO:0007669"/>
    <property type="project" value="UniProtKB-EC"/>
</dbReference>
<feature type="domain" description="Gfo/Idh/MocA-like oxidoreductase N-terminal" evidence="6">
    <location>
        <begin position="6"/>
        <end position="146"/>
    </location>
</feature>
<accession>A0AA48II27</accession>
<reference evidence="8" key="1">
    <citation type="journal article" date="2023" name="BMC Genomics">
        <title>Chromosome-level genome assemblies of Cutaneotrichosporon spp. (Trichosporonales, Basidiomycota) reveal imbalanced evolution between nucleotide sequences and chromosome synteny.</title>
        <authorList>
            <person name="Kobayashi Y."/>
            <person name="Kayamori A."/>
            <person name="Aoki K."/>
            <person name="Shiwa Y."/>
            <person name="Matsutani M."/>
            <person name="Fujita N."/>
            <person name="Sugita T."/>
            <person name="Iwasaki W."/>
            <person name="Tanaka N."/>
            <person name="Takashima M."/>
        </authorList>
    </citation>
    <scope>NUCLEOTIDE SEQUENCE</scope>
    <source>
        <strain evidence="8">HIS019</strain>
    </source>
</reference>
<dbReference type="EC" id="1.1.1.179" evidence="3"/>
<dbReference type="AlphaFoldDB" id="A0AA48II27"/>
<evidence type="ECO:0000259" key="7">
    <source>
        <dbReference type="Pfam" id="PF22725"/>
    </source>
</evidence>
<dbReference type="Proteomes" id="UP001233271">
    <property type="component" value="Chromosome 1"/>
</dbReference>
<evidence type="ECO:0000313" key="9">
    <source>
        <dbReference type="Proteomes" id="UP001233271"/>
    </source>
</evidence>
<dbReference type="InterPro" id="IPR055170">
    <property type="entry name" value="GFO_IDH_MocA-like_dom"/>
</dbReference>
<dbReference type="GeneID" id="85492074"/>
<evidence type="ECO:0000256" key="4">
    <source>
        <dbReference type="ARBA" id="ARBA00042988"/>
    </source>
</evidence>
<dbReference type="Pfam" id="PF22725">
    <property type="entry name" value="GFO_IDH_MocA_C3"/>
    <property type="match status" value="1"/>
</dbReference>
<sequence>MTPHTIRWGIISTGGIATTFSKDLLVDPATRGVTDVRHKIAAVGSRSVPSAQAFIDKLKAASGPSSWGAQNGGLEGTKAYGTYDEVYADPDVDVVYIGTPHPFHHQNAKAALLAGKNVLCEKPFVMDVAELDELIAIAKENKVFLMEAVWTRFQPIAYAVQEAIQSGKLGRPRRVTAELSSFAHIDDRADDDRMIDPKLGGGALLDLAPYPAVWSMLALHQHPQNTDMEPQVLDFSQRIYKRNGVDEMSAFTVKWEGLAEARLLNDFTAWTPRDNACVIDCDKAQLIIDHPLYRPERFRIVPHPQTVAGSSESEAPAVKPDDITEETEHRFSIPAGNGMHYEADHVARCLRDGKLESDRMPLAESRVVQGWLDTVRKGGNSVLKDWPHIAGNW</sequence>
<dbReference type="Gene3D" id="3.40.50.720">
    <property type="entry name" value="NAD(P)-binding Rossmann-like Domain"/>
    <property type="match status" value="1"/>
</dbReference>
<proteinExistence type="inferred from homology"/>
<dbReference type="PANTHER" id="PTHR22604:SF105">
    <property type="entry name" value="TRANS-1,2-DIHYDROBENZENE-1,2-DIOL DEHYDROGENASE"/>
    <property type="match status" value="1"/>
</dbReference>
<dbReference type="RefSeq" id="XP_060453469.1">
    <property type="nucleotide sequence ID" value="XM_060604233.1"/>
</dbReference>
<protein>
    <recommendedName>
        <fullName evidence="3">D-xylose 1-dehydrogenase (NADP(+), D-xylono-1,5-lactone-forming)</fullName>
        <ecNumber evidence="3">1.1.1.179</ecNumber>
    </recommendedName>
    <alternativeName>
        <fullName evidence="4">D-xylose-NADP dehydrogenase</fullName>
    </alternativeName>
</protein>
<feature type="domain" description="GFO/IDH/MocA-like oxidoreductase" evidence="7">
    <location>
        <begin position="159"/>
        <end position="286"/>
    </location>
</feature>
<evidence type="ECO:0000256" key="5">
    <source>
        <dbReference type="ARBA" id="ARBA00049233"/>
    </source>
</evidence>
<dbReference type="InterPro" id="IPR000683">
    <property type="entry name" value="Gfo/Idh/MocA-like_OxRdtase_N"/>
</dbReference>
<comment type="similarity">
    <text evidence="1">Belongs to the Gfo/Idh/MocA family.</text>
</comment>
<comment type="catalytic activity">
    <reaction evidence="5">
        <text>D-xylose + NADP(+) = D-xylono-1,5-lactone + NADPH + H(+)</text>
        <dbReference type="Rhea" id="RHEA:22000"/>
        <dbReference type="ChEBI" id="CHEBI:15378"/>
        <dbReference type="ChEBI" id="CHEBI:15867"/>
        <dbReference type="ChEBI" id="CHEBI:53455"/>
        <dbReference type="ChEBI" id="CHEBI:57783"/>
        <dbReference type="ChEBI" id="CHEBI:58349"/>
        <dbReference type="EC" id="1.1.1.179"/>
    </reaction>
</comment>
<dbReference type="EMBL" id="AP028212">
    <property type="protein sequence ID" value="BEI88203.1"/>
    <property type="molecule type" value="Genomic_DNA"/>
</dbReference>
<keyword evidence="9" id="KW-1185">Reference proteome</keyword>
<dbReference type="InterPro" id="IPR036291">
    <property type="entry name" value="NAD(P)-bd_dom_sf"/>
</dbReference>
<dbReference type="KEGG" id="ccac:CcaHIS019_0109210"/>
<dbReference type="SUPFAM" id="SSF51735">
    <property type="entry name" value="NAD(P)-binding Rossmann-fold domains"/>
    <property type="match status" value="1"/>
</dbReference>
<dbReference type="PANTHER" id="PTHR22604">
    <property type="entry name" value="OXIDOREDUCTASES"/>
    <property type="match status" value="1"/>
</dbReference>